<feature type="domain" description="Ketopantoate reductase C-terminal" evidence="8">
    <location>
        <begin position="197"/>
        <end position="315"/>
    </location>
</feature>
<dbReference type="Pfam" id="PF02558">
    <property type="entry name" value="ApbA"/>
    <property type="match status" value="1"/>
</dbReference>
<dbReference type="InterPro" id="IPR013328">
    <property type="entry name" value="6PGD_dom2"/>
</dbReference>
<organism evidence="9 10">
    <name type="scientific">Variovorax beijingensis</name>
    <dbReference type="NCBI Taxonomy" id="2496117"/>
    <lineage>
        <taxon>Bacteria</taxon>
        <taxon>Pseudomonadati</taxon>
        <taxon>Pseudomonadota</taxon>
        <taxon>Betaproteobacteria</taxon>
        <taxon>Burkholderiales</taxon>
        <taxon>Comamonadaceae</taxon>
        <taxon>Variovorax</taxon>
    </lineage>
</organism>
<dbReference type="Gene3D" id="1.10.1040.10">
    <property type="entry name" value="N-(1-d-carboxylethyl)-l-norvaline Dehydrogenase, domain 2"/>
    <property type="match status" value="1"/>
</dbReference>
<dbReference type="PANTHER" id="PTHR21708">
    <property type="entry name" value="PROBABLE 2-DEHYDROPANTOATE 2-REDUCTASE"/>
    <property type="match status" value="1"/>
</dbReference>
<evidence type="ECO:0000259" key="7">
    <source>
        <dbReference type="Pfam" id="PF02558"/>
    </source>
</evidence>
<sequence length="324" mass="34134">MKVTVFGAGAIGGWIGARLANSGVSINVIARGNTFEALRSNGLTLISNGERLQASVNVECDAARLGIQDLVVLAVKAPALRGAAAQMKPLLGPDTVVVAAMNGVPWWFFHRFGDSLAGTQIESVDPGGAIARAIPPRQVVGCVVHAACILEAPAVINQFSGNKLILGEPSGGYTSRVRSLVDLFNSAGIETHASSQIQNDVWYKLWGNLCINPISSLTGATVDRIIADSDLRELLTKMMLEARTLGRRLGVSIDESPESRLQLLGSLGAFKSSMLQDADAGRKIELDALVGAVSELGRLVGVPTPTIDAILGLTRVNAQMRGLY</sequence>
<keyword evidence="4" id="KW-0566">Pantothenate biosynthesis</keyword>
<dbReference type="Pfam" id="PF08546">
    <property type="entry name" value="ApbA_C"/>
    <property type="match status" value="1"/>
</dbReference>
<dbReference type="InterPro" id="IPR013332">
    <property type="entry name" value="KPR_N"/>
</dbReference>
<evidence type="ECO:0000313" key="10">
    <source>
        <dbReference type="Proteomes" id="UP000271137"/>
    </source>
</evidence>
<name>A0ABX9ZX60_9BURK</name>
<keyword evidence="10" id="KW-1185">Reference proteome</keyword>
<accession>A0ABX9ZX60</accession>
<evidence type="ECO:0000313" key="9">
    <source>
        <dbReference type="EMBL" id="RSZ29106.1"/>
    </source>
</evidence>
<evidence type="ECO:0000256" key="5">
    <source>
        <dbReference type="ARBA" id="ARBA00032024"/>
    </source>
</evidence>
<dbReference type="SUPFAM" id="SSF48179">
    <property type="entry name" value="6-phosphogluconate dehydrogenase C-terminal domain-like"/>
    <property type="match status" value="1"/>
</dbReference>
<reference evidence="9 10" key="1">
    <citation type="submission" date="2018-12" db="EMBL/GenBank/DDBJ databases">
        <title>The genome sequences of strain 502.</title>
        <authorList>
            <person name="Gao J."/>
            <person name="Sun J."/>
        </authorList>
    </citation>
    <scope>NUCLEOTIDE SEQUENCE [LARGE SCALE GENOMIC DNA]</scope>
    <source>
        <strain evidence="9 10">502</strain>
    </source>
</reference>
<dbReference type="InterPro" id="IPR036291">
    <property type="entry name" value="NAD(P)-bd_dom_sf"/>
</dbReference>
<evidence type="ECO:0000256" key="4">
    <source>
        <dbReference type="ARBA" id="ARBA00022655"/>
    </source>
</evidence>
<dbReference type="SUPFAM" id="SSF51735">
    <property type="entry name" value="NAD(P)-binding Rossmann-fold domains"/>
    <property type="match status" value="1"/>
</dbReference>
<comment type="catalytic activity">
    <reaction evidence="6">
        <text>(R)-pantoate + NADP(+) = 2-dehydropantoate + NADPH + H(+)</text>
        <dbReference type="Rhea" id="RHEA:16233"/>
        <dbReference type="ChEBI" id="CHEBI:11561"/>
        <dbReference type="ChEBI" id="CHEBI:15378"/>
        <dbReference type="ChEBI" id="CHEBI:15980"/>
        <dbReference type="ChEBI" id="CHEBI:57783"/>
        <dbReference type="ChEBI" id="CHEBI:58349"/>
        <dbReference type="EC" id="1.1.1.169"/>
    </reaction>
</comment>
<dbReference type="InterPro" id="IPR051402">
    <property type="entry name" value="KPR-Related"/>
</dbReference>
<evidence type="ECO:0000256" key="6">
    <source>
        <dbReference type="ARBA" id="ARBA00048793"/>
    </source>
</evidence>
<comment type="pathway">
    <text evidence="1">Cofactor biosynthesis; (R)-pantothenate biosynthesis; (R)-pantoate from 3-methyl-2-oxobutanoate: step 2/2.</text>
</comment>
<dbReference type="PANTHER" id="PTHR21708:SF45">
    <property type="entry name" value="2-DEHYDROPANTOATE 2-REDUCTASE"/>
    <property type="match status" value="1"/>
</dbReference>
<evidence type="ECO:0000259" key="8">
    <source>
        <dbReference type="Pfam" id="PF08546"/>
    </source>
</evidence>
<dbReference type="InterPro" id="IPR008927">
    <property type="entry name" value="6-PGluconate_DH-like_C_sf"/>
</dbReference>
<gene>
    <name evidence="9" type="ORF">EJO66_30960</name>
</gene>
<dbReference type="NCBIfam" id="NF005089">
    <property type="entry name" value="PRK06522.1-4"/>
    <property type="match status" value="1"/>
</dbReference>
<evidence type="ECO:0000256" key="1">
    <source>
        <dbReference type="ARBA" id="ARBA00004994"/>
    </source>
</evidence>
<protein>
    <recommendedName>
        <fullName evidence="3">2-dehydropantoate 2-reductase</fullName>
        <ecNumber evidence="2">1.1.1.169</ecNumber>
    </recommendedName>
    <alternativeName>
        <fullName evidence="5">Ketopantoate reductase</fullName>
    </alternativeName>
</protein>
<feature type="domain" description="Ketopantoate reductase N-terminal" evidence="7">
    <location>
        <begin position="3"/>
        <end position="104"/>
    </location>
</feature>
<dbReference type="EC" id="1.1.1.169" evidence="2"/>
<proteinExistence type="predicted"/>
<dbReference type="EMBL" id="RXFQ01000032">
    <property type="protein sequence ID" value="RSZ29106.1"/>
    <property type="molecule type" value="Genomic_DNA"/>
</dbReference>
<comment type="caution">
    <text evidence="9">The sequence shown here is derived from an EMBL/GenBank/DDBJ whole genome shotgun (WGS) entry which is preliminary data.</text>
</comment>
<evidence type="ECO:0000256" key="2">
    <source>
        <dbReference type="ARBA" id="ARBA00013014"/>
    </source>
</evidence>
<evidence type="ECO:0000256" key="3">
    <source>
        <dbReference type="ARBA" id="ARBA00019465"/>
    </source>
</evidence>
<dbReference type="InterPro" id="IPR013752">
    <property type="entry name" value="KPA_reductase"/>
</dbReference>
<dbReference type="Proteomes" id="UP000271137">
    <property type="component" value="Unassembled WGS sequence"/>
</dbReference>
<dbReference type="Gene3D" id="3.40.50.720">
    <property type="entry name" value="NAD(P)-binding Rossmann-like Domain"/>
    <property type="match status" value="1"/>
</dbReference>